<evidence type="ECO:0000313" key="2">
    <source>
        <dbReference type="EMBL" id="HIZ35304.1"/>
    </source>
</evidence>
<reference evidence="2" key="1">
    <citation type="journal article" date="2021" name="PeerJ">
        <title>Extensive microbial diversity within the chicken gut microbiome revealed by metagenomics and culture.</title>
        <authorList>
            <person name="Gilroy R."/>
            <person name="Ravi A."/>
            <person name="Getino M."/>
            <person name="Pursley I."/>
            <person name="Horton D.L."/>
            <person name="Alikhan N.F."/>
            <person name="Baker D."/>
            <person name="Gharbi K."/>
            <person name="Hall N."/>
            <person name="Watson M."/>
            <person name="Adriaenssens E.M."/>
            <person name="Foster-Nyarko E."/>
            <person name="Jarju S."/>
            <person name="Secka A."/>
            <person name="Antonio M."/>
            <person name="Oren A."/>
            <person name="Chaudhuri R.R."/>
            <person name="La Ragione R."/>
            <person name="Hildebrand F."/>
            <person name="Pallen M.J."/>
        </authorList>
    </citation>
    <scope>NUCLEOTIDE SEQUENCE</scope>
    <source>
        <strain evidence="2">ChiGjej4B4-7305</strain>
    </source>
</reference>
<proteinExistence type="predicted"/>
<feature type="region of interest" description="Disordered" evidence="1">
    <location>
        <begin position="29"/>
        <end position="55"/>
    </location>
</feature>
<gene>
    <name evidence="2" type="ORF">H9815_05965</name>
</gene>
<evidence type="ECO:0000256" key="1">
    <source>
        <dbReference type="SAM" id="MobiDB-lite"/>
    </source>
</evidence>
<reference evidence="2" key="2">
    <citation type="submission" date="2021-04" db="EMBL/GenBank/DDBJ databases">
        <authorList>
            <person name="Gilroy R."/>
        </authorList>
    </citation>
    <scope>NUCLEOTIDE SEQUENCE</scope>
    <source>
        <strain evidence="2">ChiGjej4B4-7305</strain>
    </source>
</reference>
<dbReference type="Proteomes" id="UP000824037">
    <property type="component" value="Unassembled WGS sequence"/>
</dbReference>
<dbReference type="AlphaFoldDB" id="A0A9D2J4G3"/>
<evidence type="ECO:0000313" key="3">
    <source>
        <dbReference type="Proteomes" id="UP000824037"/>
    </source>
</evidence>
<accession>A0A9D2J4G3</accession>
<dbReference type="InterPro" id="IPR024607">
    <property type="entry name" value="Sulfatase_CS"/>
</dbReference>
<dbReference type="EMBL" id="DXBY01000097">
    <property type="protein sequence ID" value="HIZ35304.1"/>
    <property type="molecule type" value="Genomic_DNA"/>
</dbReference>
<protein>
    <submittedName>
        <fullName evidence="2">Uncharacterized protein</fullName>
    </submittedName>
</protein>
<organism evidence="2 3">
    <name type="scientific">Candidatus Ruania gallistercoris</name>
    <dbReference type="NCBI Taxonomy" id="2838746"/>
    <lineage>
        <taxon>Bacteria</taxon>
        <taxon>Bacillati</taxon>
        <taxon>Actinomycetota</taxon>
        <taxon>Actinomycetes</taxon>
        <taxon>Micrococcales</taxon>
        <taxon>Ruaniaceae</taxon>
        <taxon>Ruania</taxon>
    </lineage>
</organism>
<name>A0A9D2J4G3_9MICO</name>
<sequence length="55" mass="5855">MARAPVCSPSRASLLTGWGQVDIVGRPGVTAFHGPESQKALDSNYRRSAAPREDS</sequence>
<dbReference type="PROSITE" id="PS00523">
    <property type="entry name" value="SULFATASE_1"/>
    <property type="match status" value="1"/>
</dbReference>
<comment type="caution">
    <text evidence="2">The sequence shown here is derived from an EMBL/GenBank/DDBJ whole genome shotgun (WGS) entry which is preliminary data.</text>
</comment>